<feature type="domain" description="Alpha-L-rhamnosidase six-hairpin glycosidase" evidence="1">
    <location>
        <begin position="191"/>
        <end position="521"/>
    </location>
</feature>
<evidence type="ECO:0000313" key="3">
    <source>
        <dbReference type="EMBL" id="WPC22557.1"/>
    </source>
</evidence>
<dbReference type="InterPro" id="IPR008928">
    <property type="entry name" value="6-hairpin_glycosidase_sf"/>
</dbReference>
<dbReference type="RefSeq" id="WP_323709130.1">
    <property type="nucleotide sequence ID" value="NZ_CP104768.1"/>
</dbReference>
<sequence>MAFTFQINHDVNFDHNEKLLKKTEDNRTKLHHTTVEPVDLVDIIADHSAMNGFKAVSNKNKIESLADYSLGKNGKLVLDFGDHQVGRFSINIDSVGSPMDSPLFLHLTFAETPAEIGIDANSYEGWLSSAWISEEFIHLDVLPTRLELPRRYAFRYVEIEVKDSSPKWLASFSKPIVTTESAVSLQDVPKVEIKDPELKKIDEISIKTLHDCMQEVFEDGPKRDRRLWLGDLRLQALANYKTFNNQKLVKRCLYLFGSMPTTDGKISANIFTNSNPIPDDTFMYDYSLFFISVLKDYFDNFRDTEVLNDLYPVAKKEMDLALEEVDSQGKLQPNEKWPVFVDWSNNFDKQTAGQAILIYVLKQFVELAKVQANEDAAKYQRLIEKYSNFAQKQLFDKTKGFFVSGSKQEINIASQVWMVLAHVLTDEQNKQLMTNGIKRFFPVTGIATPYMYHHIAEALFESDHQKEGIQLIKNYWGKMIQLGADTFWEAFKPEDLHFSPYGSPIINSYCHAWSCTPTYLIRKYLINE</sequence>
<reference evidence="4" key="1">
    <citation type="submission" date="2024-06" db="EMBL/GenBank/DDBJ databases">
        <authorList>
            <person name="Chang H.C."/>
            <person name="Mun S.Y."/>
        </authorList>
    </citation>
    <scope>NUCLEOTIDE SEQUENCE [LARGE SCALE GENOMIC DNA]</scope>
    <source>
        <strain evidence="4">KT1</strain>
    </source>
</reference>
<dbReference type="Gene3D" id="1.50.10.10">
    <property type="match status" value="1"/>
</dbReference>
<evidence type="ECO:0000259" key="1">
    <source>
        <dbReference type="Pfam" id="PF17389"/>
    </source>
</evidence>
<dbReference type="PANTHER" id="PTHR34987:SF2">
    <property type="entry name" value="B, PUTATIVE (AFU_ORTHOLOGUE AFUA_7G05040)-RELATED"/>
    <property type="match status" value="1"/>
</dbReference>
<gene>
    <name evidence="3" type="ORF">N6G96_05050</name>
</gene>
<name>A0ABZ0Q7T8_9LACO</name>
<feature type="domain" description="Glycosyl hydrolase family 78 alpha-rhamnosidase N-terminal" evidence="2">
    <location>
        <begin position="37"/>
        <end position="178"/>
    </location>
</feature>
<dbReference type="Proteomes" id="UP001302696">
    <property type="component" value="Chromosome"/>
</dbReference>
<dbReference type="InterPro" id="IPR049164">
    <property type="entry name" value="Glyco_hydro_78_N"/>
</dbReference>
<keyword evidence="4" id="KW-1185">Reference proteome</keyword>
<evidence type="ECO:0000259" key="2">
    <source>
        <dbReference type="Pfam" id="PF21104"/>
    </source>
</evidence>
<dbReference type="InterPro" id="IPR012341">
    <property type="entry name" value="6hp_glycosidase-like_sf"/>
</dbReference>
<dbReference type="Pfam" id="PF17389">
    <property type="entry name" value="Bac_rhamnosid6H"/>
    <property type="match status" value="1"/>
</dbReference>
<dbReference type="EMBL" id="CP104778">
    <property type="protein sequence ID" value="WPC22557.1"/>
    <property type="molecule type" value="Genomic_DNA"/>
</dbReference>
<organism evidence="3 4">
    <name type="scientific">Pediococcus inopinatus</name>
    <dbReference type="NCBI Taxonomy" id="114090"/>
    <lineage>
        <taxon>Bacteria</taxon>
        <taxon>Bacillati</taxon>
        <taxon>Bacillota</taxon>
        <taxon>Bacilli</taxon>
        <taxon>Lactobacillales</taxon>
        <taxon>Lactobacillaceae</taxon>
        <taxon>Pediococcus</taxon>
    </lineage>
</organism>
<accession>A0ABZ0Q7T8</accession>
<proteinExistence type="predicted"/>
<dbReference type="PANTHER" id="PTHR34987">
    <property type="entry name" value="C, PUTATIVE (AFU_ORTHOLOGUE AFUA_3G02880)-RELATED"/>
    <property type="match status" value="1"/>
</dbReference>
<dbReference type="SUPFAM" id="SSF48208">
    <property type="entry name" value="Six-hairpin glycosidases"/>
    <property type="match status" value="1"/>
</dbReference>
<evidence type="ECO:0000313" key="4">
    <source>
        <dbReference type="Proteomes" id="UP001302696"/>
    </source>
</evidence>
<protein>
    <submittedName>
        <fullName evidence="3">Alpha-rhamnosidase</fullName>
    </submittedName>
</protein>
<dbReference type="InterPro" id="IPR035396">
    <property type="entry name" value="Bac_rhamnosid6H"/>
</dbReference>
<dbReference type="Pfam" id="PF21104">
    <property type="entry name" value="Glyco_hydro_78_N"/>
    <property type="match status" value="1"/>
</dbReference>